<dbReference type="InterPro" id="IPR051031">
    <property type="entry name" value="RING-box_E3_Ubiquitin_Ligase"/>
</dbReference>
<dbReference type="AlphaFoldDB" id="A0A1G4I810"/>
<dbReference type="VEuPathDB" id="TriTrypDB:TEOVI_000630300"/>
<evidence type="ECO:0000256" key="3">
    <source>
        <dbReference type="ARBA" id="ARBA00004906"/>
    </source>
</evidence>
<organism evidence="13 14">
    <name type="scientific">Trypanosoma equiperdum</name>
    <dbReference type="NCBI Taxonomy" id="5694"/>
    <lineage>
        <taxon>Eukaryota</taxon>
        <taxon>Discoba</taxon>
        <taxon>Euglenozoa</taxon>
        <taxon>Kinetoplastea</taxon>
        <taxon>Metakinetoplastina</taxon>
        <taxon>Trypanosomatida</taxon>
        <taxon>Trypanosomatidae</taxon>
        <taxon>Trypanosoma</taxon>
    </lineage>
</organism>
<dbReference type="GO" id="GO:0008270">
    <property type="term" value="F:zinc ion binding"/>
    <property type="evidence" value="ECO:0007669"/>
    <property type="project" value="UniProtKB-KW"/>
</dbReference>
<dbReference type="SMART" id="SM00184">
    <property type="entry name" value="RING"/>
    <property type="match status" value="1"/>
</dbReference>
<keyword evidence="9" id="KW-0539">Nucleus</keyword>
<keyword evidence="14" id="KW-1185">Reference proteome</keyword>
<feature type="domain" description="RING-type" evidence="12">
    <location>
        <begin position="108"/>
        <end position="145"/>
    </location>
</feature>
<evidence type="ECO:0000313" key="13">
    <source>
        <dbReference type="EMBL" id="SCU68215.1"/>
    </source>
</evidence>
<reference evidence="13" key="1">
    <citation type="submission" date="2016-09" db="EMBL/GenBank/DDBJ databases">
        <authorList>
            <person name="Hebert L."/>
            <person name="Moumen B."/>
        </authorList>
    </citation>
    <scope>NUCLEOTIDE SEQUENCE [LARGE SCALE GENOMIC DNA]</scope>
    <source>
        <strain evidence="13">OVI</strain>
    </source>
</reference>
<evidence type="ECO:0000259" key="12">
    <source>
        <dbReference type="PROSITE" id="PS50089"/>
    </source>
</evidence>
<evidence type="ECO:0000256" key="9">
    <source>
        <dbReference type="ARBA" id="ARBA00023242"/>
    </source>
</evidence>
<dbReference type="InterPro" id="IPR024766">
    <property type="entry name" value="Znf_RING_H2"/>
</dbReference>
<dbReference type="Pfam" id="PF12678">
    <property type="entry name" value="zf-rbx1"/>
    <property type="match status" value="1"/>
</dbReference>
<evidence type="ECO:0000256" key="6">
    <source>
        <dbReference type="ARBA" id="ARBA00022771"/>
    </source>
</evidence>
<dbReference type="SUPFAM" id="SSF57850">
    <property type="entry name" value="RING/U-box"/>
    <property type="match status" value="2"/>
</dbReference>
<accession>A0A1G4I810</accession>
<evidence type="ECO:0000313" key="14">
    <source>
        <dbReference type="Proteomes" id="UP000195570"/>
    </source>
</evidence>
<dbReference type="InterPro" id="IPR001841">
    <property type="entry name" value="Znf_RING"/>
</dbReference>
<evidence type="ECO:0000256" key="7">
    <source>
        <dbReference type="ARBA" id="ARBA00022786"/>
    </source>
</evidence>
<evidence type="ECO:0000256" key="11">
    <source>
        <dbReference type="SAM" id="MobiDB-lite"/>
    </source>
</evidence>
<evidence type="ECO:0000256" key="5">
    <source>
        <dbReference type="ARBA" id="ARBA00022723"/>
    </source>
</evidence>
<proteinExistence type="predicted"/>
<comment type="subcellular location">
    <subcellularLocation>
        <location evidence="2">Cytoplasm</location>
    </subcellularLocation>
    <subcellularLocation>
        <location evidence="1">Nucleus</location>
    </subcellularLocation>
</comment>
<dbReference type="GO" id="GO:0005634">
    <property type="term" value="C:nucleus"/>
    <property type="evidence" value="ECO:0007669"/>
    <property type="project" value="UniProtKB-SubCell"/>
</dbReference>
<evidence type="ECO:0000256" key="2">
    <source>
        <dbReference type="ARBA" id="ARBA00004496"/>
    </source>
</evidence>
<comment type="caution">
    <text evidence="13">The sequence shown here is derived from an EMBL/GenBank/DDBJ whole genome shotgun (WGS) entry which is preliminary data.</text>
</comment>
<keyword evidence="8" id="KW-0862">Zinc</keyword>
<keyword evidence="4" id="KW-0963">Cytoplasm</keyword>
<keyword evidence="6 10" id="KW-0863">Zinc-finger</keyword>
<dbReference type="RefSeq" id="XP_067079415.1">
    <property type="nucleotide sequence ID" value="XM_067223314.1"/>
</dbReference>
<dbReference type="Proteomes" id="UP000195570">
    <property type="component" value="Unassembled WGS sequence"/>
</dbReference>
<dbReference type="Gene3D" id="3.30.40.10">
    <property type="entry name" value="Zinc/RING finger domain, C3HC4 (zinc finger)"/>
    <property type="match status" value="1"/>
</dbReference>
<name>A0A1G4I810_TRYEQ</name>
<dbReference type="PROSITE" id="PS50089">
    <property type="entry name" value="ZF_RING_2"/>
    <property type="match status" value="1"/>
</dbReference>
<gene>
    <name evidence="13" type="ORF">TEOVI_000630300</name>
</gene>
<evidence type="ECO:0000256" key="10">
    <source>
        <dbReference type="PROSITE-ProRule" id="PRU00175"/>
    </source>
</evidence>
<protein>
    <submittedName>
        <fullName evidence="13">RING-H2 zinc finger, putative</fullName>
    </submittedName>
</protein>
<feature type="compositionally biased region" description="Polar residues" evidence="11">
    <location>
        <begin position="94"/>
        <end position="108"/>
    </location>
</feature>
<evidence type="ECO:0000256" key="1">
    <source>
        <dbReference type="ARBA" id="ARBA00004123"/>
    </source>
</evidence>
<keyword evidence="5" id="KW-0479">Metal-binding</keyword>
<dbReference type="GeneID" id="92380237"/>
<feature type="region of interest" description="Disordered" evidence="11">
    <location>
        <begin position="73"/>
        <end position="108"/>
    </location>
</feature>
<dbReference type="EMBL" id="CZPT02000924">
    <property type="protein sequence ID" value="SCU68215.1"/>
    <property type="molecule type" value="Genomic_DNA"/>
</dbReference>
<keyword evidence="7" id="KW-0833">Ubl conjugation pathway</keyword>
<dbReference type="InterPro" id="IPR013083">
    <property type="entry name" value="Znf_RING/FYVE/PHD"/>
</dbReference>
<evidence type="ECO:0000256" key="4">
    <source>
        <dbReference type="ARBA" id="ARBA00022490"/>
    </source>
</evidence>
<dbReference type="GO" id="GO:0005737">
    <property type="term" value="C:cytoplasm"/>
    <property type="evidence" value="ECO:0007669"/>
    <property type="project" value="UniProtKB-SubCell"/>
</dbReference>
<sequence>MEDSSVSSSLGLGSVDGGCVGASPECRITAKQWNAVAVWSWNAQMDACPICKGPVADMCIECRGNAGSARRQNAVSQNYNNDEDENRNNKRSEFGTSKVQQPPSSSSCSDNAADECLVVWGACGHVFHHHCISRWAQQRPLCPICGCKWAVSKTAKNDY</sequence>
<dbReference type="PANTHER" id="PTHR11210">
    <property type="entry name" value="RING BOX"/>
    <property type="match status" value="1"/>
</dbReference>
<evidence type="ECO:0000256" key="8">
    <source>
        <dbReference type="ARBA" id="ARBA00022833"/>
    </source>
</evidence>
<comment type="pathway">
    <text evidence="3">Protein modification; protein ubiquitination.</text>
</comment>